<feature type="compositionally biased region" description="Basic residues" evidence="1">
    <location>
        <begin position="655"/>
        <end position="665"/>
    </location>
</feature>
<comment type="caution">
    <text evidence="2">The sequence shown here is derived from an EMBL/GenBank/DDBJ whole genome shotgun (WGS) entry which is preliminary data.</text>
</comment>
<feature type="compositionally biased region" description="Low complexity" evidence="1">
    <location>
        <begin position="602"/>
        <end position="614"/>
    </location>
</feature>
<gene>
    <name evidence="2" type="ORF">MSAN_02323500</name>
</gene>
<evidence type="ECO:0000313" key="2">
    <source>
        <dbReference type="EMBL" id="KAF7335867.1"/>
    </source>
</evidence>
<dbReference type="EMBL" id="JACAZH010000039">
    <property type="protein sequence ID" value="KAF7335867.1"/>
    <property type="molecule type" value="Genomic_DNA"/>
</dbReference>
<feature type="compositionally biased region" description="Basic and acidic residues" evidence="1">
    <location>
        <begin position="544"/>
        <end position="555"/>
    </location>
</feature>
<feature type="compositionally biased region" description="Low complexity" evidence="1">
    <location>
        <begin position="532"/>
        <end position="542"/>
    </location>
</feature>
<organism evidence="2 3">
    <name type="scientific">Mycena sanguinolenta</name>
    <dbReference type="NCBI Taxonomy" id="230812"/>
    <lineage>
        <taxon>Eukaryota</taxon>
        <taxon>Fungi</taxon>
        <taxon>Dikarya</taxon>
        <taxon>Basidiomycota</taxon>
        <taxon>Agaricomycotina</taxon>
        <taxon>Agaricomycetes</taxon>
        <taxon>Agaricomycetidae</taxon>
        <taxon>Agaricales</taxon>
        <taxon>Marasmiineae</taxon>
        <taxon>Mycenaceae</taxon>
        <taxon>Mycena</taxon>
    </lineage>
</organism>
<sequence>MASSSSGTSYIPPLPQRPKITSAGDHWLHSSFATGDINPADLAPKVAVWASGTPTPDPQHSERLTQFFSRIATFNKTAFSQLDSLDANKAFTLLGHGSLTNIGITNVKSEPRTFAVCAFAAVKLADMLAWAADPSNAASPAVASPLPDQMSGGDGLLRRDWVEGMKHAYATFEASPGVFKPPGPAKKDNINFRASDHPVLKVLGCSTRKRFSQFTNLHTFVYMIQVFLDYGPYLDKKTIRTIIAEYVLGFVLLTPLIVRLLFHLSSEAARAKAHYSDDQMKILVKTFEAVKLCQPLLYAFSHFPAALLTSFPSISQRSTEALTSSLARGTAHFVDPESSLSKINRLFLRLALNAALSKGSTTDAIPGTFFEDPDFDKALQIPVDDTQTRGVLRFPHAIEVKPDPPHPSVAQGASIAGMSASVTAQPNGASLDTLPDSDSPGRSAIQDNPTALPRSPSPGRSADATGASSPTELTGDADNDHIPVDESMQSDSAKADASHPISADVPHPDPSGNAPIESNLSAPQPSPPPGPSADATGASSPTEITRDAGSDHVPVDENMQVDSAEADASLPISADMPHSDPPGDAPIESSLSAPQPSPPSGPSADASGASPPQALAGSDNPPRPTCARPTTKANPAWPTFLILVCPPQISDANRPRARGKGKRKASASIPRDGRKRHHSDRKQALSADERTVAWASHEGIPQHVREPQVLLHEFQDSANHLDPTLTYPLASGKRNEVTIEYYIFRHDVRDEGQLLVASKHAQPYKWVPFKGHEKQARTFRKMIASQPMGTLDNGMNVPLHVHPSAQLFHSSGLTHDAHGQPLKSDIVPGPNQSMFYVAPEERFNSLTGVQRDHLLGQRGILLVHAQPQCRLRAGVEAGFNLQTFMEFTDPTRLAHVHDLGACKPAEVPPNKAARPIDLLISARLREEGSCSRQRLNLLSNPLGHKSMPLPAAPLARVDVTSANGLVDLLALRSFVVLYLPLCSWLYPHMTKDGIMLVPSELLQEIEYAWSLTAKLDTFLSAQYRLQAITEGEIAVPDNFVEAADDCLCTMAASLLRYQVECHKIPEVRKEWPEGFDEPTFQELLLQAVARFYLHREQVNSPKSSPNAHGSNTEVERASVPLYQRLQALIEEEDDALFLLKWNPRTIPFILQPIQPPLSL</sequence>
<evidence type="ECO:0000313" key="3">
    <source>
        <dbReference type="Proteomes" id="UP000623467"/>
    </source>
</evidence>
<reference evidence="2" key="1">
    <citation type="submission" date="2020-05" db="EMBL/GenBank/DDBJ databases">
        <title>Mycena genomes resolve the evolution of fungal bioluminescence.</title>
        <authorList>
            <person name="Tsai I.J."/>
        </authorList>
    </citation>
    <scope>NUCLEOTIDE SEQUENCE</scope>
    <source>
        <strain evidence="2">160909Yilan</strain>
    </source>
</reference>
<evidence type="ECO:0000256" key="1">
    <source>
        <dbReference type="SAM" id="MobiDB-lite"/>
    </source>
</evidence>
<protein>
    <submittedName>
        <fullName evidence="2">Uncharacterized protein</fullName>
    </submittedName>
</protein>
<feature type="region of interest" description="Disordered" evidence="1">
    <location>
        <begin position="425"/>
        <end position="633"/>
    </location>
</feature>
<keyword evidence="3" id="KW-1185">Reference proteome</keyword>
<feature type="region of interest" description="Disordered" evidence="1">
    <location>
        <begin position="650"/>
        <end position="687"/>
    </location>
</feature>
<dbReference type="AlphaFoldDB" id="A0A8H6X7H2"/>
<dbReference type="Proteomes" id="UP000623467">
    <property type="component" value="Unassembled WGS sequence"/>
</dbReference>
<accession>A0A8H6X7H2</accession>
<name>A0A8H6X7H2_9AGAR</name>
<proteinExistence type="predicted"/>